<dbReference type="PANTHER" id="PTHR43673:SF2">
    <property type="entry name" value="NITROREDUCTASE"/>
    <property type="match status" value="1"/>
</dbReference>
<comment type="cofactor">
    <cofactor evidence="1">
        <name>FMN</name>
        <dbReference type="ChEBI" id="CHEBI:58210"/>
    </cofactor>
</comment>
<comment type="similarity">
    <text evidence="2">Belongs to the nitroreductase family.</text>
</comment>
<reference evidence="9 10" key="1">
    <citation type="journal article" date="2019" name="Syst. Appl. Microbiol.">
        <title>Characterization of Bifidobacterium species in feaces of the Egyptian fruit bat: Description of B. vespertilionis sp. nov. and B. rousetti sp. nov.</title>
        <authorList>
            <person name="Modesto M."/>
            <person name="Satti M."/>
            <person name="Watanabe K."/>
            <person name="Puglisi E."/>
            <person name="Morelli L."/>
            <person name="Huang C.-H."/>
            <person name="Liou J.-S."/>
            <person name="Miyashita M."/>
            <person name="Tamura T."/>
            <person name="Saito S."/>
            <person name="Mori K."/>
            <person name="Huang L."/>
            <person name="Sciavilla P."/>
            <person name="Sandri C."/>
            <person name="Spiezio C."/>
            <person name="Vitali F."/>
            <person name="Cavalieri D."/>
            <person name="Perpetuini G."/>
            <person name="Tofalo R."/>
            <person name="Bonetti A."/>
            <person name="Arita M."/>
            <person name="Mattarelli P."/>
        </authorList>
    </citation>
    <scope>NUCLEOTIDE SEQUENCE [LARGE SCALE GENOMIC DNA]</scope>
    <source>
        <strain evidence="7 10">RST16</strain>
        <strain evidence="8 9">RST8</strain>
    </source>
</reference>
<dbReference type="EMBL" id="RZOA01000002">
    <property type="protein sequence ID" value="KAA8824587.1"/>
    <property type="molecule type" value="Genomic_DNA"/>
</dbReference>
<gene>
    <name evidence="8" type="ORF">EM848_01395</name>
    <name evidence="7" type="ORF">EMO90_00130</name>
</gene>
<name>A0A5J5E0N6_9BIFI</name>
<evidence type="ECO:0000256" key="5">
    <source>
        <dbReference type="ARBA" id="ARBA00023002"/>
    </source>
</evidence>
<evidence type="ECO:0000256" key="2">
    <source>
        <dbReference type="ARBA" id="ARBA00007118"/>
    </source>
</evidence>
<dbReference type="InterPro" id="IPR029478">
    <property type="entry name" value="TM1586_NiRdase"/>
</dbReference>
<dbReference type="PANTHER" id="PTHR43673">
    <property type="entry name" value="NAD(P)H NITROREDUCTASE YDGI-RELATED"/>
    <property type="match status" value="1"/>
</dbReference>
<keyword evidence="10" id="KW-1185">Reference proteome</keyword>
<evidence type="ECO:0000256" key="1">
    <source>
        <dbReference type="ARBA" id="ARBA00001917"/>
    </source>
</evidence>
<feature type="domain" description="Putative nitroreductase TM1586" evidence="6">
    <location>
        <begin position="7"/>
        <end position="244"/>
    </location>
</feature>
<evidence type="ECO:0000256" key="3">
    <source>
        <dbReference type="ARBA" id="ARBA00022630"/>
    </source>
</evidence>
<evidence type="ECO:0000259" key="6">
    <source>
        <dbReference type="Pfam" id="PF14512"/>
    </source>
</evidence>
<accession>A0A5J5E0N6</accession>
<dbReference type="CDD" id="cd02062">
    <property type="entry name" value="Nitro_FMN_reductase"/>
    <property type="match status" value="1"/>
</dbReference>
<evidence type="ECO:0000313" key="9">
    <source>
        <dbReference type="Proteomes" id="UP000345527"/>
    </source>
</evidence>
<evidence type="ECO:0000313" key="10">
    <source>
        <dbReference type="Proteomes" id="UP000374630"/>
    </source>
</evidence>
<evidence type="ECO:0000256" key="4">
    <source>
        <dbReference type="ARBA" id="ARBA00022643"/>
    </source>
</evidence>
<dbReference type="InterPro" id="IPR000415">
    <property type="entry name" value="Nitroreductase-like"/>
</dbReference>
<organism evidence="8 9">
    <name type="scientific">Bifidobacterium vespertilionis</name>
    <dbReference type="NCBI Taxonomy" id="2562524"/>
    <lineage>
        <taxon>Bacteria</taxon>
        <taxon>Bacillati</taxon>
        <taxon>Actinomycetota</taxon>
        <taxon>Actinomycetes</taxon>
        <taxon>Bifidobacteriales</taxon>
        <taxon>Bifidobacteriaceae</taxon>
        <taxon>Bifidobacterium</taxon>
    </lineage>
</organism>
<evidence type="ECO:0000313" key="8">
    <source>
        <dbReference type="EMBL" id="KAA8824587.1"/>
    </source>
</evidence>
<sequence>MMEHTQLIDAIDIRTSIRAYDPDEIAEDQARQLRMTLDAINMLSGLDIQLVLDQPKVFADANASGHFTNAANYLALVGPKDNDEAREKAGFYAERVVLAATLYGLGTCWVGGSWNREEAARHCQTGRSKELYMGVVIGHPEHHLTYTSKKFEELAEIQRTHRESKSYEAFTRTMSAEAREAAPDWFKAGVEAARKAPSARNGQPILFSWDPQTGTAIAQIDPELNGPTATNDLGIAKLHFQIGAGSGEWGWGNGAMFIKQ</sequence>
<dbReference type="EMBL" id="RZNZ01000001">
    <property type="protein sequence ID" value="KAA8822665.1"/>
    <property type="molecule type" value="Genomic_DNA"/>
</dbReference>
<keyword evidence="4" id="KW-0288">FMN</keyword>
<proteinExistence type="inferred from homology"/>
<dbReference type="OrthoDB" id="9814075at2"/>
<dbReference type="AlphaFoldDB" id="A0A5J5E0N6"/>
<evidence type="ECO:0000313" key="7">
    <source>
        <dbReference type="EMBL" id="KAA8822665.1"/>
    </source>
</evidence>
<dbReference type="Gene3D" id="3.40.109.10">
    <property type="entry name" value="NADH Oxidase"/>
    <property type="match status" value="1"/>
</dbReference>
<comment type="caution">
    <text evidence="8">The sequence shown here is derived from an EMBL/GenBank/DDBJ whole genome shotgun (WGS) entry which is preliminary data.</text>
</comment>
<keyword evidence="5" id="KW-0560">Oxidoreductase</keyword>
<dbReference type="SUPFAM" id="SSF55469">
    <property type="entry name" value="FMN-dependent nitroreductase-like"/>
    <property type="match status" value="1"/>
</dbReference>
<dbReference type="GO" id="GO:0016491">
    <property type="term" value="F:oxidoreductase activity"/>
    <property type="evidence" value="ECO:0007669"/>
    <property type="project" value="UniProtKB-KW"/>
</dbReference>
<dbReference type="Proteomes" id="UP000374630">
    <property type="component" value="Unassembled WGS sequence"/>
</dbReference>
<dbReference type="RefSeq" id="WP_150353320.1">
    <property type="nucleotide sequence ID" value="NZ_RZNZ01000001.1"/>
</dbReference>
<dbReference type="Proteomes" id="UP000345527">
    <property type="component" value="Unassembled WGS sequence"/>
</dbReference>
<keyword evidence="3" id="KW-0285">Flavoprotein</keyword>
<protein>
    <submittedName>
        <fullName evidence="8">Nitroreductase</fullName>
    </submittedName>
</protein>
<dbReference type="Pfam" id="PF14512">
    <property type="entry name" value="TM1586_NiRdase"/>
    <property type="match status" value="1"/>
</dbReference>